<comment type="caution">
    <text evidence="1">The sequence shown here is derived from an EMBL/GenBank/DDBJ whole genome shotgun (WGS) entry which is preliminary data.</text>
</comment>
<dbReference type="Proteomes" id="UP000887013">
    <property type="component" value="Unassembled WGS sequence"/>
</dbReference>
<reference evidence="1" key="1">
    <citation type="submission" date="2020-08" db="EMBL/GenBank/DDBJ databases">
        <title>Multicomponent nature underlies the extraordinary mechanical properties of spider dragline silk.</title>
        <authorList>
            <person name="Kono N."/>
            <person name="Nakamura H."/>
            <person name="Mori M."/>
            <person name="Yoshida Y."/>
            <person name="Ohtoshi R."/>
            <person name="Malay A.D."/>
            <person name="Moran D.A.P."/>
            <person name="Tomita M."/>
            <person name="Numata K."/>
            <person name="Arakawa K."/>
        </authorList>
    </citation>
    <scope>NUCLEOTIDE SEQUENCE</scope>
</reference>
<protein>
    <submittedName>
        <fullName evidence="1">Uncharacterized protein</fullName>
    </submittedName>
</protein>
<dbReference type="EMBL" id="BMAW01076655">
    <property type="protein sequence ID" value="GFU02496.1"/>
    <property type="molecule type" value="Genomic_DNA"/>
</dbReference>
<dbReference type="AlphaFoldDB" id="A0A8X6Q6V6"/>
<evidence type="ECO:0000313" key="1">
    <source>
        <dbReference type="EMBL" id="GFU02496.1"/>
    </source>
</evidence>
<proteinExistence type="predicted"/>
<name>A0A8X6Q6V6_NEPPI</name>
<accession>A0A8X6Q6V6</accession>
<gene>
    <name evidence="1" type="ORF">NPIL_584291</name>
</gene>
<keyword evidence="2" id="KW-1185">Reference proteome</keyword>
<sequence length="101" mass="11436">MCSTCPPPQGMTHCRRVTNPTTAECRMSGCIHDSFRLIASFNSNRLDGWDRFTQDFKYHHSQKSASFKSGDQGGHRHLQRLLMILFPPIVCIKNSLTGLIV</sequence>
<organism evidence="1 2">
    <name type="scientific">Nephila pilipes</name>
    <name type="common">Giant wood spider</name>
    <name type="synonym">Nephila maculata</name>
    <dbReference type="NCBI Taxonomy" id="299642"/>
    <lineage>
        <taxon>Eukaryota</taxon>
        <taxon>Metazoa</taxon>
        <taxon>Ecdysozoa</taxon>
        <taxon>Arthropoda</taxon>
        <taxon>Chelicerata</taxon>
        <taxon>Arachnida</taxon>
        <taxon>Araneae</taxon>
        <taxon>Araneomorphae</taxon>
        <taxon>Entelegynae</taxon>
        <taxon>Araneoidea</taxon>
        <taxon>Nephilidae</taxon>
        <taxon>Nephila</taxon>
    </lineage>
</organism>
<evidence type="ECO:0000313" key="2">
    <source>
        <dbReference type="Proteomes" id="UP000887013"/>
    </source>
</evidence>